<dbReference type="InterPro" id="IPR018640">
    <property type="entry name" value="DUF2063"/>
</dbReference>
<dbReference type="InterPro" id="IPR044922">
    <property type="entry name" value="DUF2063_N_sf"/>
</dbReference>
<feature type="domain" description="Putative DNA-binding" evidence="1">
    <location>
        <begin position="8"/>
        <end position="96"/>
    </location>
</feature>
<name>A0A5P9CMK8_9VIBR</name>
<dbReference type="KEGG" id="vaq:FIV01_14110"/>
<dbReference type="RefSeq" id="WP_152431517.1">
    <property type="nucleotide sequence ID" value="NZ_CBCSDK010000014.1"/>
</dbReference>
<evidence type="ECO:0000313" key="2">
    <source>
        <dbReference type="EMBL" id="QFT27529.1"/>
    </source>
</evidence>
<dbReference type="Pfam" id="PF09836">
    <property type="entry name" value="DUF2063"/>
    <property type="match status" value="1"/>
</dbReference>
<dbReference type="Proteomes" id="UP000326936">
    <property type="component" value="Chromosome"/>
</dbReference>
<evidence type="ECO:0000259" key="1">
    <source>
        <dbReference type="Pfam" id="PF09836"/>
    </source>
</evidence>
<organism evidence="2 3">
    <name type="scientific">Vibrio aquimaris</name>
    <dbReference type="NCBI Taxonomy" id="2587862"/>
    <lineage>
        <taxon>Bacteria</taxon>
        <taxon>Pseudomonadati</taxon>
        <taxon>Pseudomonadota</taxon>
        <taxon>Gammaproteobacteria</taxon>
        <taxon>Vibrionales</taxon>
        <taxon>Vibrionaceae</taxon>
        <taxon>Vibrio</taxon>
    </lineage>
</organism>
<accession>A0A5P9CMK8</accession>
<gene>
    <name evidence="2" type="ORF">FIV01_14110</name>
</gene>
<proteinExistence type="predicted"/>
<dbReference type="Gene3D" id="1.10.150.690">
    <property type="entry name" value="DUF2063"/>
    <property type="match status" value="1"/>
</dbReference>
<reference evidence="2 3" key="1">
    <citation type="submission" date="2019-10" db="EMBL/GenBank/DDBJ databases">
        <title>Complete genome sequence of Vibrio sp. strain THAF100, isolated from non-filtered water from the water column of tank 6 of a marine aquarium containing stony-coral fragments. Water maintained at 26 degree C.</title>
        <authorList>
            <person name="Ruckert C."/>
            <person name="Franco A."/>
            <person name="Kalinowski J."/>
            <person name="Glaeser S."/>
        </authorList>
    </citation>
    <scope>NUCLEOTIDE SEQUENCE [LARGE SCALE GENOMIC DNA]</scope>
    <source>
        <strain evidence="2 3">THAF100</strain>
    </source>
</reference>
<sequence>MSLTLADLQQNFTSALQYQTSGEECHIKSDHFTAEERIQIYRNNFIIGLTDVLQATYPMVHVLVGEECFTQLARQHILNSPLKSGNVSHYGEHFASSIENFPRVMEAVPYIQEVAKFEWQIDLSEQILSKVEPSKHLLSINQLSSVAEEHHQYIKLHLSPNVLAFQSSFAVFSLRLAIEANDFSQLDINHAEQGVIMSQYDGPCSTVKLNSTSFELLEYLKNGYTLGQIPETHLACLETLLEHQFICGFSLAPHQ</sequence>
<dbReference type="EMBL" id="CP045350">
    <property type="protein sequence ID" value="QFT27529.1"/>
    <property type="molecule type" value="Genomic_DNA"/>
</dbReference>
<protein>
    <recommendedName>
        <fullName evidence="1">Putative DNA-binding domain-containing protein</fullName>
    </recommendedName>
</protein>
<dbReference type="OrthoDB" id="4146344at2"/>
<dbReference type="AlphaFoldDB" id="A0A5P9CMK8"/>
<keyword evidence="3" id="KW-1185">Reference proteome</keyword>
<evidence type="ECO:0000313" key="3">
    <source>
        <dbReference type="Proteomes" id="UP000326936"/>
    </source>
</evidence>